<dbReference type="Gene3D" id="3.30.40.10">
    <property type="entry name" value="Zinc/RING finger domain, C3HC4 (zinc finger)"/>
    <property type="match status" value="1"/>
</dbReference>
<dbReference type="EMBL" id="CCKQ01014810">
    <property type="protein sequence ID" value="CDW86603.1"/>
    <property type="molecule type" value="Genomic_DNA"/>
</dbReference>
<feature type="region of interest" description="Disordered" evidence="1">
    <location>
        <begin position="158"/>
        <end position="177"/>
    </location>
</feature>
<feature type="compositionally biased region" description="Low complexity" evidence="1">
    <location>
        <begin position="464"/>
        <end position="476"/>
    </location>
</feature>
<dbReference type="AlphaFoldDB" id="A0A078B0H5"/>
<feature type="compositionally biased region" description="Low complexity" evidence="1">
    <location>
        <begin position="298"/>
        <end position="316"/>
    </location>
</feature>
<gene>
    <name evidence="2" type="primary">Contig1283.g1405</name>
    <name evidence="2" type="ORF">STYLEM_15700</name>
</gene>
<evidence type="ECO:0000313" key="3">
    <source>
        <dbReference type="Proteomes" id="UP000039865"/>
    </source>
</evidence>
<dbReference type="PANTHER" id="PTHR16295">
    <property type="entry name" value="TRAF-TYPE ZINC FINGER PROTEIN-RELATED"/>
    <property type="match status" value="1"/>
</dbReference>
<dbReference type="PANTHER" id="PTHR16295:SF10">
    <property type="entry name" value="EXPRESSED PROTEIN"/>
    <property type="match status" value="1"/>
</dbReference>
<feature type="compositionally biased region" description="Polar residues" evidence="1">
    <location>
        <begin position="346"/>
        <end position="355"/>
    </location>
</feature>
<protein>
    <submittedName>
        <fullName evidence="2">Uncharacterized protein</fullName>
    </submittedName>
</protein>
<feature type="compositionally biased region" description="Low complexity" evidence="1">
    <location>
        <begin position="246"/>
        <end position="259"/>
    </location>
</feature>
<reference evidence="2 3" key="1">
    <citation type="submission" date="2014-06" db="EMBL/GenBank/DDBJ databases">
        <authorList>
            <person name="Swart Estienne"/>
        </authorList>
    </citation>
    <scope>NUCLEOTIDE SEQUENCE [LARGE SCALE GENOMIC DNA]</scope>
    <source>
        <strain evidence="2 3">130c</strain>
    </source>
</reference>
<feature type="compositionally biased region" description="Basic and acidic residues" evidence="1">
    <location>
        <begin position="203"/>
        <end position="214"/>
    </location>
</feature>
<dbReference type="InterPro" id="IPR051986">
    <property type="entry name" value="Innate_Immune_Apopt_Reg"/>
</dbReference>
<proteinExistence type="predicted"/>
<sequence>MNDNQVSDQPVETKTCSTCKKPIEVSKFRIHEIGCARNNYVCAVCGDLVAKAEKEEHDKEAHTKVACQYCKSEFEKRQFAGHEDSCFMRPQECRYCEQVIKYEDYERHVKYCGSKTKKCTECGRNICLKDEDSHQYGGECKAYKEEDLRMRIEEAKRQEEEKKRKEQEKIRQAQIQKQKEKVYEDNFNMDDIDNERGGSVNEKLPRTNQVKEGRTQLQGLPKQTNVSSYMGSSNQSSVITGSGGFSNSTQQRSSQQQVQLQARIGTKVVVGNQSSGTTQIRSGPPQQLNARPTGTSIKNVPNPLQQQQQQQKPVQQTASSGLNRPGTRGASSNQLQRNEEQKYSAPKQTTTTSGIKTKVGIPTNSKQIIPNKGPVVNNKMPTSIQSQPQPRVQPRMDQQPSKQAKLIHNQQPLANIQLDPNEELIARLMDEEDDIQIASELQQNFYAGGNPESRDGRSNKNAVPQRSSQRQQQPPRNRVEEVPQHEMLIPDARQNFGDEWGMDEHALYDGVGAGHNDHLGDEDYQKVIEESLRAQGARNLEEEMFLKAIKESQKNY</sequence>
<dbReference type="InterPro" id="IPR013083">
    <property type="entry name" value="Znf_RING/FYVE/PHD"/>
</dbReference>
<feature type="region of interest" description="Disordered" evidence="1">
    <location>
        <begin position="446"/>
        <end position="483"/>
    </location>
</feature>
<dbReference type="OrthoDB" id="193703at2759"/>
<evidence type="ECO:0000313" key="2">
    <source>
        <dbReference type="EMBL" id="CDW86603.1"/>
    </source>
</evidence>
<feature type="region of interest" description="Disordered" evidence="1">
    <location>
        <begin position="273"/>
        <end position="403"/>
    </location>
</feature>
<accession>A0A078B0H5</accession>
<feature type="compositionally biased region" description="Polar residues" evidence="1">
    <location>
        <begin position="379"/>
        <end position="403"/>
    </location>
</feature>
<feature type="compositionally biased region" description="Polar residues" evidence="1">
    <location>
        <begin position="215"/>
        <end position="240"/>
    </location>
</feature>
<evidence type="ECO:0000256" key="1">
    <source>
        <dbReference type="SAM" id="MobiDB-lite"/>
    </source>
</evidence>
<name>A0A078B0H5_STYLE</name>
<keyword evidence="3" id="KW-1185">Reference proteome</keyword>
<feature type="region of interest" description="Disordered" evidence="1">
    <location>
        <begin position="189"/>
        <end position="259"/>
    </location>
</feature>
<dbReference type="Proteomes" id="UP000039865">
    <property type="component" value="Unassembled WGS sequence"/>
</dbReference>
<dbReference type="InParanoid" id="A0A078B0H5"/>
<dbReference type="GO" id="GO:0005739">
    <property type="term" value="C:mitochondrion"/>
    <property type="evidence" value="ECO:0007669"/>
    <property type="project" value="TreeGrafter"/>
</dbReference>
<organism evidence="2 3">
    <name type="scientific">Stylonychia lemnae</name>
    <name type="common">Ciliate</name>
    <dbReference type="NCBI Taxonomy" id="5949"/>
    <lineage>
        <taxon>Eukaryota</taxon>
        <taxon>Sar</taxon>
        <taxon>Alveolata</taxon>
        <taxon>Ciliophora</taxon>
        <taxon>Intramacronucleata</taxon>
        <taxon>Spirotrichea</taxon>
        <taxon>Stichotrichia</taxon>
        <taxon>Sporadotrichida</taxon>
        <taxon>Oxytrichidae</taxon>
        <taxon>Stylonychinae</taxon>
        <taxon>Stylonychia</taxon>
    </lineage>
</organism>
<feature type="compositionally biased region" description="Polar residues" evidence="1">
    <location>
        <begin position="273"/>
        <end position="297"/>
    </location>
</feature>